<dbReference type="RefSeq" id="WP_187974880.1">
    <property type="nucleotide sequence ID" value="NZ_CP046884.1"/>
</dbReference>
<name>A0A7H0SLJ9_9CORY</name>
<gene>
    <name evidence="2" type="ORF">GP475_01355</name>
</gene>
<dbReference type="InterPro" id="IPR018958">
    <property type="entry name" value="Knr4/Smi1-like_dom"/>
</dbReference>
<evidence type="ECO:0000259" key="1">
    <source>
        <dbReference type="Pfam" id="PF09346"/>
    </source>
</evidence>
<proteinExistence type="predicted"/>
<dbReference type="InterPro" id="IPR037883">
    <property type="entry name" value="Knr4/Smi1-like_sf"/>
</dbReference>
<dbReference type="Gene3D" id="3.40.1580.10">
    <property type="entry name" value="SMI1/KNR4-like"/>
    <property type="match status" value="1"/>
</dbReference>
<dbReference type="KEGG" id="cpoy:GP475_01355"/>
<dbReference type="EMBL" id="CP046884">
    <property type="protein sequence ID" value="QNQ89424.1"/>
    <property type="molecule type" value="Genomic_DNA"/>
</dbReference>
<dbReference type="AlphaFoldDB" id="A0A7H0SLJ9"/>
<evidence type="ECO:0000313" key="2">
    <source>
        <dbReference type="EMBL" id="QNQ89424.1"/>
    </source>
</evidence>
<evidence type="ECO:0000313" key="3">
    <source>
        <dbReference type="Proteomes" id="UP000516320"/>
    </source>
</evidence>
<sequence>MKNSLSDDKVFNDEELRKMATWKRGVILIGEPWVWNLKGVQQGPIDPKMMEVLDYWEKEFPDIERIYRVGYSLTIQNSTPYLKEDHFGPYNEDDFVALCLWLIKPFKTYSSFDEVYDSLDTTAAEKSYFVAGTRDSFRPIEGHDYGPELPHLWRTLWSDGIKRGVIRCVDGVYLPDDGYVRKLIETLREVGFPWDGVDLDWLLGEVRQGRRVEAVGIDASKIEAPRKSKKQLVNECIEKNEQWCGHELPKGLKKFWRSGKELGEDREWVSGPWHPLNGMSVEIFECDRFIDNAKVASEWVGRHGVVVFAGGEEGFHECLGINVERPGVPVGAVVYLDNEGDHPVTQVAKDFDEFMKMLSSCPLEDIDPYDEDVEDRLIYVDPDEAARVPVALPIPGRPDPRDDPEY</sequence>
<accession>A0A7H0SLJ9</accession>
<protein>
    <recommendedName>
        <fullName evidence="1">Knr4/Smi1-like domain-containing protein</fullName>
    </recommendedName>
</protein>
<dbReference type="Pfam" id="PF09346">
    <property type="entry name" value="SMI1_KNR4"/>
    <property type="match status" value="1"/>
</dbReference>
<feature type="domain" description="Knr4/Smi1-like" evidence="1">
    <location>
        <begin position="237"/>
        <end position="356"/>
    </location>
</feature>
<organism evidence="2 3">
    <name type="scientific">Corynebacterium poyangense</name>
    <dbReference type="NCBI Taxonomy" id="2684405"/>
    <lineage>
        <taxon>Bacteria</taxon>
        <taxon>Bacillati</taxon>
        <taxon>Actinomycetota</taxon>
        <taxon>Actinomycetes</taxon>
        <taxon>Mycobacteriales</taxon>
        <taxon>Corynebacteriaceae</taxon>
        <taxon>Corynebacterium</taxon>
    </lineage>
</organism>
<dbReference type="Proteomes" id="UP000516320">
    <property type="component" value="Chromosome"/>
</dbReference>
<dbReference type="SUPFAM" id="SSF160631">
    <property type="entry name" value="SMI1/KNR4-like"/>
    <property type="match status" value="1"/>
</dbReference>
<reference evidence="2 3" key="1">
    <citation type="submission" date="2019-12" db="EMBL/GenBank/DDBJ databases">
        <title>Corynebacterium sp. nov., isolated from feces of the Anser Albifrons in China.</title>
        <authorList>
            <person name="Liu Q."/>
        </authorList>
    </citation>
    <scope>NUCLEOTIDE SEQUENCE [LARGE SCALE GENOMIC DNA]</scope>
    <source>
        <strain evidence="2 3">4H37-19</strain>
    </source>
</reference>
<keyword evidence="3" id="KW-1185">Reference proteome</keyword>